<dbReference type="PANTHER" id="PTHR35007:SF2">
    <property type="entry name" value="PILUS ASSEMBLE PROTEIN"/>
    <property type="match status" value="1"/>
</dbReference>
<dbReference type="AlphaFoldDB" id="A0A098AWN3"/>
<protein>
    <recommendedName>
        <fullName evidence="3">Flp pilus assembly protein TadB</fullName>
    </recommendedName>
</protein>
<organism evidence="2">
    <name type="scientific">Desulfitobacterium hafniense</name>
    <name type="common">Desulfitobacterium frappieri</name>
    <dbReference type="NCBI Taxonomy" id="49338"/>
    <lineage>
        <taxon>Bacteria</taxon>
        <taxon>Bacillati</taxon>
        <taxon>Bacillota</taxon>
        <taxon>Clostridia</taxon>
        <taxon>Eubacteriales</taxon>
        <taxon>Desulfitobacteriaceae</taxon>
        <taxon>Desulfitobacterium</taxon>
    </lineage>
</organism>
<accession>A0A098AWN3</accession>
<keyword evidence="1" id="KW-0472">Membrane</keyword>
<sequence>MTTVLLIACIGMIAGSFILLGLTPIEFTTAVFGKLTDRLKSLRDEVGEFTHRKKQSYLRRQIAEVQSILKVTGRTARFPMLCALSLLFFAVGASIAVMLSNFFLVPVMAMGCMLLPFWWVKLTASHFKKDIAAELETALSIITTAYLRNEDILTAVEENLPYLNPPVLSVFKGFVSRVRLVDPNVTAALHDVKMRIDNAVFHEWCDALISCQHDRSLKTTLTPIVSKLSDMRVVNGELENMVFEPRKEFIIMVVLVVGNIPLMYFLNQDWYHTLMHTPLGQIVLTICAAVIFVSTAFVIKFTQPIEYRR</sequence>
<feature type="transmembrane region" description="Helical" evidence="1">
    <location>
        <begin position="249"/>
        <end position="267"/>
    </location>
</feature>
<evidence type="ECO:0008006" key="3">
    <source>
        <dbReference type="Google" id="ProtNLM"/>
    </source>
</evidence>
<feature type="transmembrane region" description="Helical" evidence="1">
    <location>
        <begin position="6"/>
        <end position="33"/>
    </location>
</feature>
<dbReference type="RefSeq" id="WP_208925112.1">
    <property type="nucleotide sequence ID" value="NZ_LK996017.1"/>
</dbReference>
<keyword evidence="1" id="KW-0812">Transmembrane</keyword>
<feature type="transmembrane region" description="Helical" evidence="1">
    <location>
        <begin position="279"/>
        <end position="299"/>
    </location>
</feature>
<name>A0A098AWN3_DESHA</name>
<gene>
    <name evidence="2" type="ORF">DPCES_0139</name>
</gene>
<reference evidence="2" key="1">
    <citation type="submission" date="2014-07" db="EMBL/GenBank/DDBJ databases">
        <authorList>
            <person name="Hornung V.Bastian."/>
        </authorList>
    </citation>
    <scope>NUCLEOTIDE SEQUENCE</scope>
    <source>
        <strain evidence="2">PCE-S</strain>
    </source>
</reference>
<keyword evidence="1" id="KW-1133">Transmembrane helix</keyword>
<dbReference type="PATRIC" id="fig|49338.4.peg.148"/>
<feature type="transmembrane region" description="Helical" evidence="1">
    <location>
        <begin position="78"/>
        <end position="97"/>
    </location>
</feature>
<evidence type="ECO:0000313" key="2">
    <source>
        <dbReference type="EMBL" id="CDX00026.1"/>
    </source>
</evidence>
<proteinExistence type="predicted"/>
<dbReference type="PANTHER" id="PTHR35007">
    <property type="entry name" value="INTEGRAL MEMBRANE PROTEIN-RELATED"/>
    <property type="match status" value="1"/>
</dbReference>
<dbReference type="EMBL" id="LK996017">
    <property type="protein sequence ID" value="CDX00026.1"/>
    <property type="molecule type" value="Genomic_DNA"/>
</dbReference>
<evidence type="ECO:0000256" key="1">
    <source>
        <dbReference type="SAM" id="Phobius"/>
    </source>
</evidence>